<accession>A0ABN2PII0</accession>
<evidence type="ECO:0000313" key="2">
    <source>
        <dbReference type="EMBL" id="GAA1921906.1"/>
    </source>
</evidence>
<feature type="region of interest" description="Disordered" evidence="1">
    <location>
        <begin position="1"/>
        <end position="32"/>
    </location>
</feature>
<evidence type="ECO:0000256" key="1">
    <source>
        <dbReference type="SAM" id="MobiDB-lite"/>
    </source>
</evidence>
<proteinExistence type="predicted"/>
<organism evidence="2 3">
    <name type="scientific">Microbacterium aoyamense</name>
    <dbReference type="NCBI Taxonomy" id="344166"/>
    <lineage>
        <taxon>Bacteria</taxon>
        <taxon>Bacillati</taxon>
        <taxon>Actinomycetota</taxon>
        <taxon>Actinomycetes</taxon>
        <taxon>Micrococcales</taxon>
        <taxon>Microbacteriaceae</taxon>
        <taxon>Microbacterium</taxon>
    </lineage>
</organism>
<evidence type="ECO:0000313" key="3">
    <source>
        <dbReference type="Proteomes" id="UP001501343"/>
    </source>
</evidence>
<feature type="compositionally biased region" description="Basic and acidic residues" evidence="1">
    <location>
        <begin position="1"/>
        <end position="28"/>
    </location>
</feature>
<name>A0ABN2PII0_9MICO</name>
<gene>
    <name evidence="2" type="ORF">GCM10009775_12950</name>
</gene>
<reference evidence="2 3" key="1">
    <citation type="journal article" date="2019" name="Int. J. Syst. Evol. Microbiol.">
        <title>The Global Catalogue of Microorganisms (GCM) 10K type strain sequencing project: providing services to taxonomists for standard genome sequencing and annotation.</title>
        <authorList>
            <consortium name="The Broad Institute Genomics Platform"/>
            <consortium name="The Broad Institute Genome Sequencing Center for Infectious Disease"/>
            <person name="Wu L."/>
            <person name="Ma J."/>
        </authorList>
    </citation>
    <scope>NUCLEOTIDE SEQUENCE [LARGE SCALE GENOMIC DNA]</scope>
    <source>
        <strain evidence="2 3">JCM 14900</strain>
    </source>
</reference>
<dbReference type="SUPFAM" id="SSF159888">
    <property type="entry name" value="YdhG-like"/>
    <property type="match status" value="1"/>
</dbReference>
<dbReference type="EMBL" id="BAAAOF010000002">
    <property type="protein sequence ID" value="GAA1921906.1"/>
    <property type="molecule type" value="Genomic_DNA"/>
</dbReference>
<comment type="caution">
    <text evidence="2">The sequence shown here is derived from an EMBL/GenBank/DDBJ whole genome shotgun (WGS) entry which is preliminary data.</text>
</comment>
<sequence length="144" mass="15864">MMAEGLSKEERDAVKERAKELRAQEKAGKNRQAGLKAVLEAIEKLDAADQKLAKGVHDIVTDVAPHLVPKTYYGMPGWANEEGKIVVFVQPASKFKTRYSTLGFEQPAQLDDGDMWPSAFALLKLTPETKKRVTELVKKAAPAS</sequence>
<protein>
    <submittedName>
        <fullName evidence="2">DUF1801 domain-containing protein</fullName>
    </submittedName>
</protein>
<keyword evidence="3" id="KW-1185">Reference proteome</keyword>
<dbReference type="Proteomes" id="UP001501343">
    <property type="component" value="Unassembled WGS sequence"/>
</dbReference>